<evidence type="ECO:0000259" key="2">
    <source>
        <dbReference type="Pfam" id="PF13649"/>
    </source>
</evidence>
<reference evidence="4 5" key="1">
    <citation type="submission" date="2018-09" db="EMBL/GenBank/DDBJ databases">
        <authorList>
            <person name="Zhu H."/>
        </authorList>
    </citation>
    <scope>NUCLEOTIDE SEQUENCE [LARGE SCALE GENOMIC DNA]</scope>
    <source>
        <strain evidence="4 5">K2R01-6</strain>
    </source>
</reference>
<keyword evidence="4" id="KW-0489">Methyltransferase</keyword>
<dbReference type="InterPro" id="IPR029063">
    <property type="entry name" value="SAM-dependent_MTases_sf"/>
</dbReference>
<dbReference type="GO" id="GO:0032259">
    <property type="term" value="P:methylation"/>
    <property type="evidence" value="ECO:0007669"/>
    <property type="project" value="UniProtKB-KW"/>
</dbReference>
<evidence type="ECO:0000259" key="3">
    <source>
        <dbReference type="Pfam" id="PF21782"/>
    </source>
</evidence>
<dbReference type="Proteomes" id="UP000286100">
    <property type="component" value="Unassembled WGS sequence"/>
</dbReference>
<feature type="domain" description="Methyltransferase" evidence="2">
    <location>
        <begin position="55"/>
        <end position="152"/>
    </location>
</feature>
<dbReference type="Pfam" id="PF13649">
    <property type="entry name" value="Methyltransf_25"/>
    <property type="match status" value="1"/>
</dbReference>
<gene>
    <name evidence="4" type="ORF">D3876_08200</name>
</gene>
<comment type="caution">
    <text evidence="4">The sequence shown here is derived from an EMBL/GenBank/DDBJ whole genome shotgun (WGS) entry which is preliminary data.</text>
</comment>
<keyword evidence="5" id="KW-1185">Reference proteome</keyword>
<dbReference type="Gene3D" id="3.40.50.150">
    <property type="entry name" value="Vaccinia Virus protein VP39"/>
    <property type="match status" value="1"/>
</dbReference>
<evidence type="ECO:0000313" key="4">
    <source>
        <dbReference type="EMBL" id="RJF90252.1"/>
    </source>
</evidence>
<evidence type="ECO:0000259" key="1">
    <source>
        <dbReference type="Pfam" id="PF10119"/>
    </source>
</evidence>
<dbReference type="GO" id="GO:0008168">
    <property type="term" value="F:methyltransferase activity"/>
    <property type="evidence" value="ECO:0007669"/>
    <property type="project" value="UniProtKB-KW"/>
</dbReference>
<name>A0A418WJX0_9SPHN</name>
<dbReference type="InterPro" id="IPR050723">
    <property type="entry name" value="CFA/CMAS"/>
</dbReference>
<dbReference type="InterPro" id="IPR018773">
    <property type="entry name" value="MeTrfase_reg_dom_prd"/>
</dbReference>
<dbReference type="EMBL" id="QYUM01000003">
    <property type="protein sequence ID" value="RJF90252.1"/>
    <property type="molecule type" value="Genomic_DNA"/>
</dbReference>
<dbReference type="CDD" id="cd02440">
    <property type="entry name" value="AdoMet_MTases"/>
    <property type="match status" value="1"/>
</dbReference>
<dbReference type="Pfam" id="PF10119">
    <property type="entry name" value="MethyTransf_Reg"/>
    <property type="match status" value="1"/>
</dbReference>
<dbReference type="PANTHER" id="PTHR43667">
    <property type="entry name" value="CYCLOPROPANE-FATTY-ACYL-PHOSPHOLIPID SYNTHASE"/>
    <property type="match status" value="1"/>
</dbReference>
<dbReference type="InterPro" id="IPR048976">
    <property type="entry name" value="WHD_PKMT"/>
</dbReference>
<dbReference type="InterPro" id="IPR041698">
    <property type="entry name" value="Methyltransf_25"/>
</dbReference>
<evidence type="ECO:0000313" key="5">
    <source>
        <dbReference type="Proteomes" id="UP000286100"/>
    </source>
</evidence>
<dbReference type="SUPFAM" id="SSF53335">
    <property type="entry name" value="S-adenosyl-L-methionine-dependent methyltransferases"/>
    <property type="match status" value="1"/>
</dbReference>
<keyword evidence="4" id="KW-0808">Transferase</keyword>
<proteinExistence type="predicted"/>
<accession>A0A418WJX0</accession>
<dbReference type="PANTHER" id="PTHR43667:SF2">
    <property type="entry name" value="FATTY ACID C-METHYL TRANSFERASE"/>
    <property type="match status" value="1"/>
</dbReference>
<organism evidence="4 5">
    <name type="scientific">Sphingomonas cavernae</name>
    <dbReference type="NCBI Taxonomy" id="2320861"/>
    <lineage>
        <taxon>Bacteria</taxon>
        <taxon>Pseudomonadati</taxon>
        <taxon>Pseudomonadota</taxon>
        <taxon>Alphaproteobacteria</taxon>
        <taxon>Sphingomonadales</taxon>
        <taxon>Sphingomonadaceae</taxon>
        <taxon>Sphingomonas</taxon>
    </lineage>
</organism>
<dbReference type="AlphaFoldDB" id="A0A418WJX0"/>
<dbReference type="OrthoDB" id="5298787at2"/>
<sequence>MRRNNIVSDIIQQIRAEYDSTPYESFPFPQSAPPYLAAIAHLFGLKAPDPEKARILELGCASGGNIIPLAIRHPHARVTGIDLSQVQIETGQRIVKELALDNIELRLGDLTEIGPELGTFDYIICHGVFSWVPAHVQAAILRICKDNLAADGIAYISYNTYPGWKAKEVIRDAMILRGKDPRAGSNQLGFARGIIDFLKDVAPRQSLLAHILEEHSPVLRQSRDYYLQHEFLEACNSPIYFSEFLAAANEVGLGYLAEANLSTMFASNYGAKIAEPLLKECEGNQARLEQYLDFVTNRTFRQTVLVHKERTDQIRYGLDAERLTSLHVAAFLPAHDASPAPLDSAPRHYGPQGLDPVTLRTPVVKVAADILTEQWPATLSFTAIASAVKKKLGKRYPAAAEDELVNLIEVLVIQNRAKISLKPVGAASDKPAGKIVLPEPWRSYGAATANEGTPHIANAWHEAIMLDPAEQHLLARLDGSASRDALVGHLIDCAEQGKVSFEVAGERLTDPERVRSGADEHVERVLSNFAKRFIL</sequence>
<feature type="domain" description="PKMT C-terminal winged helix" evidence="3">
    <location>
        <begin position="447"/>
        <end position="531"/>
    </location>
</feature>
<feature type="domain" description="Methyltransferase regulatory" evidence="1">
    <location>
        <begin position="224"/>
        <end position="307"/>
    </location>
</feature>
<dbReference type="Pfam" id="PF21782">
    <property type="entry name" value="WHD_PKMT"/>
    <property type="match status" value="1"/>
</dbReference>
<protein>
    <submittedName>
        <fullName evidence="4">Methyltransferase domain-containing protein</fullName>
    </submittedName>
</protein>